<name>L8JKV4_9BACT</name>
<dbReference type="Proteomes" id="UP000011135">
    <property type="component" value="Unassembled WGS sequence"/>
</dbReference>
<evidence type="ECO:0000256" key="1">
    <source>
        <dbReference type="SAM" id="Phobius"/>
    </source>
</evidence>
<dbReference type="AlphaFoldDB" id="L8JKV4"/>
<keyword evidence="1" id="KW-1133">Transmembrane helix</keyword>
<proteinExistence type="predicted"/>
<feature type="transmembrane region" description="Helical" evidence="1">
    <location>
        <begin position="31"/>
        <end position="52"/>
    </location>
</feature>
<accession>L8JKV4</accession>
<organism evidence="2 3">
    <name type="scientific">Fulvivirga imtechensis AK7</name>
    <dbReference type="NCBI Taxonomy" id="1237149"/>
    <lineage>
        <taxon>Bacteria</taxon>
        <taxon>Pseudomonadati</taxon>
        <taxon>Bacteroidota</taxon>
        <taxon>Cytophagia</taxon>
        <taxon>Cytophagales</taxon>
        <taxon>Fulvivirgaceae</taxon>
        <taxon>Fulvivirga</taxon>
    </lineage>
</organism>
<evidence type="ECO:0000313" key="3">
    <source>
        <dbReference type="Proteomes" id="UP000011135"/>
    </source>
</evidence>
<protein>
    <submittedName>
        <fullName evidence="2">Uncharacterized protein</fullName>
    </submittedName>
</protein>
<reference evidence="2 3" key="1">
    <citation type="submission" date="2012-12" db="EMBL/GenBank/DDBJ databases">
        <title>Genome assembly of Fulvivirga imtechensis AK7.</title>
        <authorList>
            <person name="Nupur N."/>
            <person name="Khatri I."/>
            <person name="Kumar R."/>
            <person name="Subramanian S."/>
            <person name="Pinnaka A."/>
        </authorList>
    </citation>
    <scope>NUCLEOTIDE SEQUENCE [LARGE SCALE GENOMIC DNA]</scope>
    <source>
        <strain evidence="2 3">AK7</strain>
    </source>
</reference>
<keyword evidence="1" id="KW-0472">Membrane</keyword>
<comment type="caution">
    <text evidence="2">The sequence shown here is derived from an EMBL/GenBank/DDBJ whole genome shotgun (WGS) entry which is preliminary data.</text>
</comment>
<keyword evidence="3" id="KW-1185">Reference proteome</keyword>
<keyword evidence="1" id="KW-0812">Transmembrane</keyword>
<dbReference type="EMBL" id="AMZN01000091">
    <property type="protein sequence ID" value="ELR68843.1"/>
    <property type="molecule type" value="Genomic_DNA"/>
</dbReference>
<gene>
    <name evidence="2" type="ORF">C900_05789</name>
</gene>
<dbReference type="InterPro" id="IPR025495">
    <property type="entry name" value="DUF4386"/>
</dbReference>
<sequence length="70" mass="7731">MAGFYIISPLITGQEYLQGITQNKGSFSFGVLFQLVNNAAVITIGILFFVVLKKYSEKMAITILSTRLLV</sequence>
<evidence type="ECO:0000313" key="2">
    <source>
        <dbReference type="EMBL" id="ELR68843.1"/>
    </source>
</evidence>
<dbReference type="Pfam" id="PF14329">
    <property type="entry name" value="DUF4386"/>
    <property type="match status" value="1"/>
</dbReference>